<evidence type="ECO:0000259" key="3">
    <source>
        <dbReference type="Pfam" id="PF13406"/>
    </source>
</evidence>
<dbReference type="SUPFAM" id="SSF53955">
    <property type="entry name" value="Lysozyme-like"/>
    <property type="match status" value="1"/>
</dbReference>
<dbReference type="InterPro" id="IPR043426">
    <property type="entry name" value="MltB-like"/>
</dbReference>
<reference evidence="4" key="1">
    <citation type="submission" date="2022-06" db="EMBL/GenBank/DDBJ databases">
        <title>Complete Genome Sequence of Deoxynivalenol-bioadsorption Ochrobactrum pseudintermedium ASAG-D25.</title>
        <authorList>
            <person name="Wang N."/>
        </authorList>
    </citation>
    <scope>NUCLEOTIDE SEQUENCE</scope>
    <source>
        <strain evidence="4">ASAG-D25</strain>
    </source>
</reference>
<evidence type="ECO:0000313" key="5">
    <source>
        <dbReference type="Proteomes" id="UP001058739"/>
    </source>
</evidence>
<dbReference type="InterPro" id="IPR002477">
    <property type="entry name" value="Peptidoglycan-bd-like"/>
</dbReference>
<dbReference type="NCBIfam" id="TIGR02283">
    <property type="entry name" value="MltB_2"/>
    <property type="match status" value="1"/>
</dbReference>
<dbReference type="SUPFAM" id="SSF47090">
    <property type="entry name" value="PGBD-like"/>
    <property type="match status" value="1"/>
</dbReference>
<gene>
    <name evidence="4" type="ORF">NIK97_09495</name>
</gene>
<dbReference type="PANTHER" id="PTHR30163">
    <property type="entry name" value="MEMBRANE-BOUND LYTIC MUREIN TRANSGLYCOSYLASE B"/>
    <property type="match status" value="1"/>
</dbReference>
<evidence type="ECO:0000313" key="4">
    <source>
        <dbReference type="EMBL" id="UWL59748.1"/>
    </source>
</evidence>
<dbReference type="CDD" id="cd13399">
    <property type="entry name" value="Slt35-like"/>
    <property type="match status" value="1"/>
</dbReference>
<dbReference type="Proteomes" id="UP001058739">
    <property type="component" value="Chromosome 01"/>
</dbReference>
<dbReference type="Gene3D" id="1.10.101.10">
    <property type="entry name" value="PGBD-like superfamily/PGBD"/>
    <property type="match status" value="1"/>
</dbReference>
<dbReference type="Gene3D" id="1.10.530.10">
    <property type="match status" value="1"/>
</dbReference>
<keyword evidence="5" id="KW-1185">Reference proteome</keyword>
<feature type="chain" id="PRO_5046525844" evidence="1">
    <location>
        <begin position="28"/>
        <end position="419"/>
    </location>
</feature>
<dbReference type="Pfam" id="PF01471">
    <property type="entry name" value="PG_binding_1"/>
    <property type="match status" value="1"/>
</dbReference>
<dbReference type="InterPro" id="IPR036366">
    <property type="entry name" value="PGBDSf"/>
</dbReference>
<feature type="signal peptide" evidence="1">
    <location>
        <begin position="1"/>
        <end position="27"/>
    </location>
</feature>
<dbReference type="RefSeq" id="WP_121986958.1">
    <property type="nucleotide sequence ID" value="NZ_CP099967.1"/>
</dbReference>
<sequence>MAAGHWKRSLKIGLALLAGLVISPAIAAPSKAQIESQYRNWLEKDLWPEAKAAGVSRAVFDQAFAGVSINWKLPDLVIPGEKPSTPKEQKQAEFGAPGKYFNAKTMGAVTSGGQARYGQYASLLKRIEQKYGVPGPILLAVWGRESGFGTVKIPYNAYEVLGTKAFMATRKDMFRKELIAALEIASKGYIDESAMKSSWAGALGQPQFMPTSYLKHAVDFDGDGKRDIWNSVPDTLASIANYLKLHGWQNGRDWGFEVNVPENVSCSLEGPDQGKSIGEWAKLGVTRVNGKPFPAHELKGEGFLLMPAGHHGPAFVVSPNFYVLKDYNMSDLYALFIGHVGDRIAYGAGDFSRAWGDVGSMYRSDIGAMQKRMQALGYDVGKPDGLPGFKTRRSIGLWQARNGMASTCFPQPELLRQIR</sequence>
<feature type="domain" description="Peptidoglycan binding-like" evidence="2">
    <location>
        <begin position="364"/>
        <end position="407"/>
    </location>
</feature>
<feature type="domain" description="Transglycosylase SLT" evidence="3">
    <location>
        <begin position="39"/>
        <end position="342"/>
    </location>
</feature>
<organism evidence="4 5">
    <name type="scientific">Brucella pseudintermedia</name>
    <dbReference type="NCBI Taxonomy" id="370111"/>
    <lineage>
        <taxon>Bacteria</taxon>
        <taxon>Pseudomonadati</taxon>
        <taxon>Pseudomonadota</taxon>
        <taxon>Alphaproteobacteria</taxon>
        <taxon>Hyphomicrobiales</taxon>
        <taxon>Brucellaceae</taxon>
        <taxon>Brucella/Ochrobactrum group</taxon>
        <taxon>Brucella</taxon>
    </lineage>
</organism>
<accession>A0ABY5U8S4</accession>
<evidence type="ECO:0000256" key="1">
    <source>
        <dbReference type="SAM" id="SignalP"/>
    </source>
</evidence>
<dbReference type="Pfam" id="PF13406">
    <property type="entry name" value="SLT_2"/>
    <property type="match status" value="1"/>
</dbReference>
<dbReference type="InterPro" id="IPR031304">
    <property type="entry name" value="SLT_2"/>
</dbReference>
<dbReference type="EMBL" id="CP099967">
    <property type="protein sequence ID" value="UWL59748.1"/>
    <property type="molecule type" value="Genomic_DNA"/>
</dbReference>
<protein>
    <submittedName>
        <fullName evidence="4">Lytic murein transglycosylase</fullName>
    </submittedName>
</protein>
<dbReference type="InterPro" id="IPR023346">
    <property type="entry name" value="Lysozyme-like_dom_sf"/>
</dbReference>
<keyword evidence="1" id="KW-0732">Signal</keyword>
<dbReference type="InterPro" id="IPR011970">
    <property type="entry name" value="MltB_2"/>
</dbReference>
<dbReference type="Gene3D" id="1.10.8.350">
    <property type="entry name" value="Bacterial muramidase"/>
    <property type="match status" value="1"/>
</dbReference>
<evidence type="ECO:0000259" key="2">
    <source>
        <dbReference type="Pfam" id="PF01471"/>
    </source>
</evidence>
<dbReference type="InterPro" id="IPR036365">
    <property type="entry name" value="PGBD-like_sf"/>
</dbReference>
<dbReference type="PANTHER" id="PTHR30163:SF8">
    <property type="entry name" value="LYTIC MUREIN TRANSGLYCOSYLASE"/>
    <property type="match status" value="1"/>
</dbReference>
<name>A0ABY5U8S4_9HYPH</name>
<proteinExistence type="predicted"/>